<evidence type="ECO:0000256" key="6">
    <source>
        <dbReference type="ARBA" id="ARBA00023040"/>
    </source>
</evidence>
<dbReference type="InterPro" id="IPR001828">
    <property type="entry name" value="ANF_lig-bd_rcpt"/>
</dbReference>
<proteinExistence type="inferred from homology"/>
<comment type="similarity">
    <text evidence="11">Belongs to the G-protein coupled receptor 3 family. TAS1R subfamily.</text>
</comment>
<dbReference type="Gene3D" id="2.10.50.30">
    <property type="entry name" value="GPCR, family 3, nine cysteines domain"/>
    <property type="match status" value="1"/>
</dbReference>
<dbReference type="PRINTS" id="PR00248">
    <property type="entry name" value="GPCRMGR"/>
</dbReference>
<evidence type="ECO:0000259" key="13">
    <source>
        <dbReference type="PROSITE" id="PS50259"/>
    </source>
</evidence>
<keyword evidence="5 12" id="KW-1133">Transmembrane helix</keyword>
<evidence type="ECO:0000256" key="12">
    <source>
        <dbReference type="SAM" id="Phobius"/>
    </source>
</evidence>
<dbReference type="PROSITE" id="PS00980">
    <property type="entry name" value="G_PROTEIN_RECEP_F3_2"/>
    <property type="match status" value="1"/>
</dbReference>
<feature type="domain" description="G-protein coupled receptors family 3 profile" evidence="13">
    <location>
        <begin position="633"/>
        <end position="890"/>
    </location>
</feature>
<evidence type="ECO:0000256" key="4">
    <source>
        <dbReference type="ARBA" id="ARBA00022729"/>
    </source>
</evidence>
<feature type="transmembrane region" description="Helical" evidence="12">
    <location>
        <begin position="669"/>
        <end position="692"/>
    </location>
</feature>
<dbReference type="InterPro" id="IPR000068">
    <property type="entry name" value="GPCR_3_Ca_sens_rcpt-rel"/>
</dbReference>
<dbReference type="EMBL" id="VOFY01000018">
    <property type="protein sequence ID" value="KAA8583407.1"/>
    <property type="molecule type" value="Genomic_DNA"/>
</dbReference>
<sequence length="984" mass="110048">MQDSSKFPFQTGFCSLSLAPAKEKSPPPNPQEFLCCTPFRMLMCRLLSSFSLALITLSSIPAGLDGCNDPQPICGARAPGDVVIGIMLPCHRKVALQQRIRPESFQCSDFDLVSFMRSLATIHEIDEINAAGFLPGVRLGYLMCDTCSFASKALGDVAYMLEGNGTLNVRCNYTDFRPEVKIILGALNSDESVALAGLLNVYMVPLLSSASSTPKLSDKLRFASFMRTIPSDKHQSKAVAKLMNHYDWNWVGVVYGDDEYGLAAFQRFLMDAEANNVCLAYQEALPHYLGNPQTPQRIKEVAEQIRSSNAKVVLLILMSDLVESLFQEMIKTNTSRIWIATDAWSRSGPTAKMDGINKVGDILGFTFASGKSDTFEKYLKNLTATPGGYNYFIEEYKNLRFNCTPECYTQTPPSYCSTPELLKIKSANACNFTDPQEQNDDYLVNAVDTSQAFLHKVAVQAVANALKKLLKCNSSSCLGERNFPPWKLLEELKKVDFNYDNQNFSFDVNGDFASFYELIMWKTDGEYRKVHQIGKYSVHDGKIEINVRDTFWLSTANTTNPQSRCSERCAPGTVKKILNASCCYNCIPCVEGTYSDEWDLENCITCALGTWSVKNRTTCSPIQEAYMKWRDPHPIVMMAAAAFGVLLLLVTLIIFLVYRDSPPMKRAEVRLSCVMMAGLSVSFASVICFMGKPNVHFCRARQVMYAMGFTLCVSCILVKAFRTFLAFLPFGQLTSRQLHKLYHPPAIVIIVTTLQGIICLLWMIFDSPHVDSPSQQSLIQLIQCNEGQTYIGFGIMLSYIALLALIGFLLAIKGRKVPQEVSETGYIIFSMLMYLFVWVCFIPVYITNSENGTAVQVSAILVSSYGIIFCHFLPKCYEALWGSKTNTMEKILRKWQSMRKSPVQSSPNFDSVAGIAIDIPGKKTHSHKNDRMSISSTSTILRHLETQSPINLTDSDLDIMDVSNKKLNAYLRLGTQIRKRSISF</sequence>
<dbReference type="InterPro" id="IPR011500">
    <property type="entry name" value="GPCR_3_9-Cys_dom"/>
</dbReference>
<keyword evidence="6" id="KW-0297">G-protein coupled receptor</keyword>
<evidence type="ECO:0000256" key="5">
    <source>
        <dbReference type="ARBA" id="ARBA00022989"/>
    </source>
</evidence>
<evidence type="ECO:0000256" key="7">
    <source>
        <dbReference type="ARBA" id="ARBA00023136"/>
    </source>
</evidence>
<dbReference type="InterPro" id="IPR017979">
    <property type="entry name" value="GPCR_3_CS"/>
</dbReference>
<evidence type="ECO:0000313" key="15">
    <source>
        <dbReference type="Proteomes" id="UP000327493"/>
    </source>
</evidence>
<organism evidence="14 15">
    <name type="scientific">Etheostoma spectabile</name>
    <name type="common">orangethroat darter</name>
    <dbReference type="NCBI Taxonomy" id="54343"/>
    <lineage>
        <taxon>Eukaryota</taxon>
        <taxon>Metazoa</taxon>
        <taxon>Chordata</taxon>
        <taxon>Craniata</taxon>
        <taxon>Vertebrata</taxon>
        <taxon>Euteleostomi</taxon>
        <taxon>Actinopterygii</taxon>
        <taxon>Neopterygii</taxon>
        <taxon>Teleostei</taxon>
        <taxon>Neoteleostei</taxon>
        <taxon>Acanthomorphata</taxon>
        <taxon>Eupercaria</taxon>
        <taxon>Perciformes</taxon>
        <taxon>Percoidei</taxon>
        <taxon>Percidae</taxon>
        <taxon>Etheostomatinae</taxon>
        <taxon>Etheostoma</taxon>
    </lineage>
</organism>
<dbReference type="SUPFAM" id="SSF53822">
    <property type="entry name" value="Periplasmic binding protein-like I"/>
    <property type="match status" value="1"/>
</dbReference>
<evidence type="ECO:0000313" key="14">
    <source>
        <dbReference type="EMBL" id="KAA8583407.1"/>
    </source>
</evidence>
<dbReference type="InterPro" id="IPR017978">
    <property type="entry name" value="GPCR_3_C"/>
</dbReference>
<keyword evidence="15" id="KW-1185">Reference proteome</keyword>
<dbReference type="Pfam" id="PF01094">
    <property type="entry name" value="ANF_receptor"/>
    <property type="match status" value="1"/>
</dbReference>
<accession>A0A5J5CNV8</accession>
<dbReference type="PANTHER" id="PTHR24061">
    <property type="entry name" value="CALCIUM-SENSING RECEPTOR-RELATED"/>
    <property type="match status" value="1"/>
</dbReference>
<name>A0A5J5CNV8_9PERO</name>
<evidence type="ECO:0000256" key="10">
    <source>
        <dbReference type="ARBA" id="ARBA00023224"/>
    </source>
</evidence>
<evidence type="ECO:0000256" key="3">
    <source>
        <dbReference type="ARBA" id="ARBA00022692"/>
    </source>
</evidence>
<evidence type="ECO:0000256" key="9">
    <source>
        <dbReference type="ARBA" id="ARBA00023180"/>
    </source>
</evidence>
<evidence type="ECO:0000256" key="8">
    <source>
        <dbReference type="ARBA" id="ARBA00023170"/>
    </source>
</evidence>
<keyword evidence="8" id="KW-0675">Receptor</keyword>
<dbReference type="Gene3D" id="3.40.50.2300">
    <property type="match status" value="2"/>
</dbReference>
<keyword evidence="4" id="KW-0732">Signal</keyword>
<protein>
    <recommendedName>
        <fullName evidence="13">G-protein coupled receptors family 3 profile domain-containing protein</fullName>
    </recommendedName>
</protein>
<dbReference type="PANTHER" id="PTHR24061:SF506">
    <property type="entry name" value="G-PROTEIN COUPLED RECEPTOR FAMILY C GROUP 6 MEMBER A-LIKE PRECURSOR"/>
    <property type="match status" value="1"/>
</dbReference>
<dbReference type="Proteomes" id="UP000327493">
    <property type="component" value="Chromosome 18"/>
</dbReference>
<feature type="transmembrane region" description="Helical" evidence="12">
    <location>
        <begin position="824"/>
        <end position="846"/>
    </location>
</feature>
<keyword evidence="3 12" id="KW-0812">Transmembrane</keyword>
<feature type="transmembrane region" description="Helical" evidence="12">
    <location>
        <begin position="635"/>
        <end position="657"/>
    </location>
</feature>
<reference evidence="14 15" key="1">
    <citation type="submission" date="2019-08" db="EMBL/GenBank/DDBJ databases">
        <title>A chromosome-level genome assembly, high-density linkage maps, and genome scans reveal the genomic architecture of hybrid incompatibilities underlying speciation via character displacement in darters (Percidae: Etheostominae).</title>
        <authorList>
            <person name="Moran R.L."/>
            <person name="Catchen J.M."/>
            <person name="Fuller R.C."/>
        </authorList>
    </citation>
    <scope>NUCLEOTIDE SEQUENCE [LARGE SCALE GENOMIC DNA]</scope>
    <source>
        <strain evidence="14">EspeVRDwgs_2016</strain>
        <tissue evidence="14">Muscle</tissue>
    </source>
</reference>
<comment type="caution">
    <text evidence="14">The sequence shown here is derived from an EMBL/GenBank/DDBJ whole genome shotgun (WGS) entry which is preliminary data.</text>
</comment>
<dbReference type="GO" id="GO:0050909">
    <property type="term" value="P:sensory perception of taste"/>
    <property type="evidence" value="ECO:0007669"/>
    <property type="project" value="UniProtKB-ARBA"/>
</dbReference>
<evidence type="ECO:0000256" key="1">
    <source>
        <dbReference type="ARBA" id="ARBA00004651"/>
    </source>
</evidence>
<comment type="subcellular location">
    <subcellularLocation>
        <location evidence="1">Cell membrane</location>
        <topology evidence="1">Multi-pass membrane protein</topology>
    </subcellularLocation>
</comment>
<evidence type="ECO:0000256" key="11">
    <source>
        <dbReference type="ARBA" id="ARBA00038492"/>
    </source>
</evidence>
<dbReference type="GO" id="GO:0004930">
    <property type="term" value="F:G protein-coupled receptor activity"/>
    <property type="evidence" value="ECO:0007669"/>
    <property type="project" value="UniProtKB-KW"/>
</dbReference>
<dbReference type="InterPro" id="IPR038550">
    <property type="entry name" value="GPCR_3_9-Cys_sf"/>
</dbReference>
<dbReference type="GO" id="GO:0005886">
    <property type="term" value="C:plasma membrane"/>
    <property type="evidence" value="ECO:0007669"/>
    <property type="project" value="UniProtKB-SubCell"/>
</dbReference>
<keyword evidence="10" id="KW-0807">Transducer</keyword>
<gene>
    <name evidence="14" type="ORF">FQN60_015953</name>
</gene>
<dbReference type="FunFam" id="2.10.50.30:FF:000004">
    <property type="entry name" value="Taste receptor type 1 member 3-like protein"/>
    <property type="match status" value="1"/>
</dbReference>
<dbReference type="Pfam" id="PF07562">
    <property type="entry name" value="NCD3G"/>
    <property type="match status" value="1"/>
</dbReference>
<evidence type="ECO:0000256" key="2">
    <source>
        <dbReference type="ARBA" id="ARBA00022475"/>
    </source>
</evidence>
<feature type="transmembrane region" description="Helical" evidence="12">
    <location>
        <begin position="790"/>
        <end position="812"/>
    </location>
</feature>
<feature type="transmembrane region" description="Helical" evidence="12">
    <location>
        <begin position="746"/>
        <end position="765"/>
    </location>
</feature>
<dbReference type="InterPro" id="IPR028082">
    <property type="entry name" value="Peripla_BP_I"/>
</dbReference>
<dbReference type="AlphaFoldDB" id="A0A5J5CNV8"/>
<feature type="transmembrane region" description="Helical" evidence="12">
    <location>
        <begin position="852"/>
        <end position="874"/>
    </location>
</feature>
<dbReference type="PROSITE" id="PS50259">
    <property type="entry name" value="G_PROTEIN_RECEP_F3_4"/>
    <property type="match status" value="1"/>
</dbReference>
<keyword evidence="9" id="KW-0325">Glycoprotein</keyword>
<feature type="transmembrane region" description="Helical" evidence="12">
    <location>
        <begin position="704"/>
        <end position="725"/>
    </location>
</feature>
<dbReference type="Pfam" id="PF00003">
    <property type="entry name" value="7tm_3"/>
    <property type="match status" value="1"/>
</dbReference>
<keyword evidence="7 12" id="KW-0472">Membrane</keyword>
<dbReference type="FunFam" id="3.40.50.2300:FF:000016">
    <property type="entry name" value="Taste 1 receptor member 2"/>
    <property type="match status" value="1"/>
</dbReference>
<dbReference type="InterPro" id="IPR000337">
    <property type="entry name" value="GPCR_3"/>
</dbReference>
<keyword evidence="2" id="KW-1003">Cell membrane</keyword>